<dbReference type="Proteomes" id="UP000633814">
    <property type="component" value="Unassembled WGS sequence"/>
</dbReference>
<evidence type="ECO:0000259" key="7">
    <source>
        <dbReference type="PROSITE" id="PS50887"/>
    </source>
</evidence>
<evidence type="ECO:0000313" key="9">
    <source>
        <dbReference type="Proteomes" id="UP000633814"/>
    </source>
</evidence>
<dbReference type="EMBL" id="JAEINI020000012">
    <property type="protein sequence ID" value="MCB5227985.1"/>
    <property type="molecule type" value="Genomic_DNA"/>
</dbReference>
<dbReference type="Pfam" id="PF00990">
    <property type="entry name" value="GGDEF"/>
    <property type="match status" value="1"/>
</dbReference>
<dbReference type="InterPro" id="IPR029787">
    <property type="entry name" value="Nucleotide_cyclase"/>
</dbReference>
<feature type="domain" description="CHASE" evidence="6">
    <location>
        <begin position="114"/>
        <end position="205"/>
    </location>
</feature>
<proteinExistence type="predicted"/>
<dbReference type="PROSITE" id="PS50887">
    <property type="entry name" value="GGDEF"/>
    <property type="match status" value="1"/>
</dbReference>
<feature type="domain" description="GGDEF" evidence="7">
    <location>
        <begin position="325"/>
        <end position="460"/>
    </location>
</feature>
<evidence type="ECO:0000256" key="3">
    <source>
        <dbReference type="ARBA" id="ARBA00022989"/>
    </source>
</evidence>
<feature type="transmembrane region" description="Helical" evidence="5">
    <location>
        <begin position="272"/>
        <end position="292"/>
    </location>
</feature>
<name>A0ABS8C784_9ALTE</name>
<evidence type="ECO:0000256" key="5">
    <source>
        <dbReference type="SAM" id="Phobius"/>
    </source>
</evidence>
<dbReference type="InterPro" id="IPR043128">
    <property type="entry name" value="Rev_trsase/Diguanyl_cyclase"/>
</dbReference>
<accession>A0ABS8C784</accession>
<keyword evidence="9" id="KW-1185">Reference proteome</keyword>
<organism evidence="8 9">
    <name type="scientific">Alishewanella maricola</name>
    <dbReference type="NCBI Taxonomy" id="2795740"/>
    <lineage>
        <taxon>Bacteria</taxon>
        <taxon>Pseudomonadati</taxon>
        <taxon>Pseudomonadota</taxon>
        <taxon>Gammaproteobacteria</taxon>
        <taxon>Alteromonadales</taxon>
        <taxon>Alteromonadaceae</taxon>
        <taxon>Alishewanella</taxon>
    </lineage>
</organism>
<dbReference type="CDD" id="cd01949">
    <property type="entry name" value="GGDEF"/>
    <property type="match status" value="1"/>
</dbReference>
<dbReference type="Gene3D" id="3.30.70.270">
    <property type="match status" value="1"/>
</dbReference>
<dbReference type="SMART" id="SM00267">
    <property type="entry name" value="GGDEF"/>
    <property type="match status" value="1"/>
</dbReference>
<dbReference type="PROSITE" id="PS50839">
    <property type="entry name" value="CHASE"/>
    <property type="match status" value="1"/>
</dbReference>
<keyword evidence="4 5" id="KW-0472">Membrane</keyword>
<evidence type="ECO:0000256" key="4">
    <source>
        <dbReference type="ARBA" id="ARBA00023136"/>
    </source>
</evidence>
<dbReference type="SUPFAM" id="SSF55073">
    <property type="entry name" value="Nucleotide cyclase"/>
    <property type="match status" value="1"/>
</dbReference>
<dbReference type="RefSeq" id="WP_226752045.1">
    <property type="nucleotide sequence ID" value="NZ_JAEINI020000012.1"/>
</dbReference>
<sequence>MKQVFGKANGHKKSLLFFALAAFMASVVMLVEYYHRNYAELMQIHQHERLSQQLSSVRANIESELNSNIFLADSLATLISVNPQSDNEQLTRMAEALYLKSSSLRNIALAPDNVIRFVYPLTGNESVIGFDYRQSPEQLHTVELAKQRQEVFIAGPLTLIQGNQAIIARMPIFTDPPFNQRYWGTCSAVIEIDKLFKLAGVNELAAQSRLAIRGKDGLGANGEVFFGDESVFAEAFSSETIRLINGSWLIAIAELPGTSYNGPALASSYIRVIGYGFSLLLLLVFISLFYSYHFARINSLQDPLTLLPNRRFAMKWLETLINSRAEFCIISLDLDKFKLINDRFGHAIGDQFLQEVARLLQINLRSSDVACRLSGDEFLVIMPRISKQQDIQPILQKIMTSFKRATFFANGQSVAFELSLGTAFFPSDAQDLESLLNQADVAMYQQKASHKLSQQEKKQT</sequence>
<dbReference type="PANTHER" id="PTHR46663:SF2">
    <property type="entry name" value="GGDEF DOMAIN-CONTAINING PROTEIN"/>
    <property type="match status" value="1"/>
</dbReference>
<dbReference type="InterPro" id="IPR000160">
    <property type="entry name" value="GGDEF_dom"/>
</dbReference>
<comment type="caution">
    <text evidence="8">The sequence shown here is derived from an EMBL/GenBank/DDBJ whole genome shotgun (WGS) entry which is preliminary data.</text>
</comment>
<dbReference type="InterPro" id="IPR006189">
    <property type="entry name" value="CHASE_dom"/>
</dbReference>
<evidence type="ECO:0000259" key="6">
    <source>
        <dbReference type="PROSITE" id="PS50839"/>
    </source>
</evidence>
<protein>
    <submittedName>
        <fullName evidence="8">Sensor domain-containing diguanylate cyclase</fullName>
    </submittedName>
</protein>
<dbReference type="PANTHER" id="PTHR46663">
    <property type="entry name" value="DIGUANYLATE CYCLASE DGCT-RELATED"/>
    <property type="match status" value="1"/>
</dbReference>
<evidence type="ECO:0000313" key="8">
    <source>
        <dbReference type="EMBL" id="MCB5227985.1"/>
    </source>
</evidence>
<evidence type="ECO:0000256" key="2">
    <source>
        <dbReference type="ARBA" id="ARBA00022692"/>
    </source>
</evidence>
<dbReference type="NCBIfam" id="TIGR00254">
    <property type="entry name" value="GGDEF"/>
    <property type="match status" value="1"/>
</dbReference>
<dbReference type="SMART" id="SM01079">
    <property type="entry name" value="CHASE"/>
    <property type="match status" value="1"/>
</dbReference>
<keyword evidence="2 5" id="KW-0812">Transmembrane</keyword>
<evidence type="ECO:0000256" key="1">
    <source>
        <dbReference type="ARBA" id="ARBA00004370"/>
    </source>
</evidence>
<dbReference type="InterPro" id="IPR042240">
    <property type="entry name" value="CHASE_sf"/>
</dbReference>
<dbReference type="Gene3D" id="3.30.450.350">
    <property type="entry name" value="CHASE domain"/>
    <property type="match status" value="1"/>
</dbReference>
<dbReference type="InterPro" id="IPR052163">
    <property type="entry name" value="DGC-Regulatory_Protein"/>
</dbReference>
<gene>
    <name evidence="8" type="ORF">JAO78_014315</name>
</gene>
<reference evidence="8 9" key="1">
    <citation type="submission" date="2021-10" db="EMBL/GenBank/DDBJ databases">
        <title>Alishewanella koreense sp. nov. isolated from seawater of southwestern coast in South Korea and the proposal for the reclassification of Rheinheimera perlucida and Rheinheimera tuosuensis as Arsukibacterium perlucida and Arsukibacterium tuosuensis.</title>
        <authorList>
            <person name="Kim K.H."/>
            <person name="Ruan W."/>
            <person name="Kim K.R."/>
            <person name="Baek J.H."/>
            <person name="Jeon C.O."/>
        </authorList>
    </citation>
    <scope>NUCLEOTIDE SEQUENCE [LARGE SCALE GENOMIC DNA]</scope>
    <source>
        <strain evidence="8 9">16-MA</strain>
    </source>
</reference>
<comment type="subcellular location">
    <subcellularLocation>
        <location evidence="1">Membrane</location>
    </subcellularLocation>
</comment>
<keyword evidence="3 5" id="KW-1133">Transmembrane helix</keyword>
<dbReference type="Pfam" id="PF03924">
    <property type="entry name" value="CHASE"/>
    <property type="match status" value="1"/>
</dbReference>